<comment type="subunit">
    <text evidence="1">Monomer.</text>
</comment>
<evidence type="ECO:0000313" key="2">
    <source>
        <dbReference type="EMBL" id="SEF53646.1"/>
    </source>
</evidence>
<keyword evidence="1" id="KW-0949">S-adenosyl-L-methionine</keyword>
<dbReference type="GO" id="GO:0005829">
    <property type="term" value="C:cytosol"/>
    <property type="evidence" value="ECO:0007669"/>
    <property type="project" value="TreeGrafter"/>
</dbReference>
<dbReference type="PANTHER" id="PTHR37426:SF1">
    <property type="entry name" value="RIBOSOMAL RNA LARGE SUBUNIT METHYLTRANSFERASE J"/>
    <property type="match status" value="1"/>
</dbReference>
<dbReference type="GO" id="GO:0070475">
    <property type="term" value="P:rRNA base methylation"/>
    <property type="evidence" value="ECO:0007669"/>
    <property type="project" value="UniProtKB-UniRule"/>
</dbReference>
<keyword evidence="1" id="KW-0698">rRNA processing</keyword>
<feature type="binding site" evidence="1">
    <location>
        <position position="42"/>
    </location>
    <ligand>
        <name>S-adenosyl-L-methionine</name>
        <dbReference type="ChEBI" id="CHEBI:59789"/>
    </ligand>
</feature>
<dbReference type="HAMAP" id="MF_00934">
    <property type="entry name" value="23SrRNA_methyltr_J"/>
    <property type="match status" value="1"/>
</dbReference>
<feature type="site" description="Interaction with substrate rRNA" evidence="1">
    <location>
        <position position="4"/>
    </location>
</feature>
<keyword evidence="3" id="KW-1185">Reference proteome</keyword>
<feature type="binding site" evidence="1">
    <location>
        <position position="19"/>
    </location>
    <ligand>
        <name>S-adenosyl-L-methionine</name>
        <dbReference type="ChEBI" id="CHEBI:59789"/>
    </ligand>
</feature>
<name>A0A1H5SSS6_9RHOB</name>
<keyword evidence="1 2" id="KW-0808">Transferase</keyword>
<dbReference type="EMBL" id="FNUZ01000001">
    <property type="protein sequence ID" value="SEF53646.1"/>
    <property type="molecule type" value="Genomic_DNA"/>
</dbReference>
<evidence type="ECO:0000313" key="3">
    <source>
        <dbReference type="Proteomes" id="UP000236752"/>
    </source>
</evidence>
<comment type="similarity">
    <text evidence="1">Belongs to the RlmJ family.</text>
</comment>
<dbReference type="SUPFAM" id="SSF53335">
    <property type="entry name" value="S-adenosyl-L-methionine-dependent methyltransferases"/>
    <property type="match status" value="1"/>
</dbReference>
<feature type="binding site" evidence="1">
    <location>
        <begin position="137"/>
        <end position="138"/>
    </location>
    <ligand>
        <name>S-adenosyl-L-methionine</name>
        <dbReference type="ChEBI" id="CHEBI:59789"/>
    </ligand>
</feature>
<dbReference type="Proteomes" id="UP000236752">
    <property type="component" value="Unassembled WGS sequence"/>
</dbReference>
<evidence type="ECO:0000256" key="1">
    <source>
        <dbReference type="HAMAP-Rule" id="MF_00934"/>
    </source>
</evidence>
<feature type="binding site" evidence="1">
    <location>
        <position position="97"/>
    </location>
    <ligand>
        <name>S-adenosyl-L-methionine</name>
        <dbReference type="ChEBI" id="CHEBI:59789"/>
    </ligand>
</feature>
<sequence>MLSYQHAFHAGNLADVHKHAILADVLAYLTLKDKPISYIETHAGRALYDLSGDEAQKTQEAAGGVARLEDALPSDHPYRQTLARIRKEHGAHAYPGSPLIAKALLRPTDTVHLSELHPQEHAALRNTIRGANIYNRDGFETAISLCPPMPRRGLLLCDPSWEIKDDYSYLPKFFGQIAQKWNVGILALWYPILTSAAHKPMIKSLEQKFPDALKSEVRFPPVREGHRMVGSGMFLVNPPYGLSDKVKKIEAIFARL</sequence>
<gene>
    <name evidence="1" type="primary">rlmJ</name>
    <name evidence="2" type="ORF">SAMN04488045_0362</name>
</gene>
<proteinExistence type="inferred from homology"/>
<dbReference type="Gene3D" id="3.40.50.150">
    <property type="entry name" value="Vaccinia Virus protein VP39"/>
    <property type="match status" value="1"/>
</dbReference>
<dbReference type="InterPro" id="IPR029063">
    <property type="entry name" value="SAM-dependent_MTases_sf"/>
</dbReference>
<feature type="active site" description="Proton acceptor" evidence="1">
    <location>
        <position position="158"/>
    </location>
</feature>
<dbReference type="OrthoDB" id="9791274at2"/>
<organism evidence="2 3">
    <name type="scientific">Thalassococcus halodurans</name>
    <dbReference type="NCBI Taxonomy" id="373675"/>
    <lineage>
        <taxon>Bacteria</taxon>
        <taxon>Pseudomonadati</taxon>
        <taxon>Pseudomonadota</taxon>
        <taxon>Alphaproteobacteria</taxon>
        <taxon>Rhodobacterales</taxon>
        <taxon>Roseobacteraceae</taxon>
        <taxon>Thalassococcus</taxon>
    </lineage>
</organism>
<dbReference type="Pfam" id="PF04378">
    <property type="entry name" value="RsmJ"/>
    <property type="match status" value="1"/>
</dbReference>
<dbReference type="RefSeq" id="WP_103908761.1">
    <property type="nucleotide sequence ID" value="NZ_FNUZ01000001.1"/>
</dbReference>
<comment type="catalytic activity">
    <reaction evidence="1">
        <text>adenosine(2030) in 23S rRNA + S-adenosyl-L-methionine = N(6)-methyladenosine(2030) in 23S rRNA + S-adenosyl-L-homocysteine + H(+)</text>
        <dbReference type="Rhea" id="RHEA:43736"/>
        <dbReference type="Rhea" id="RHEA-COMP:10668"/>
        <dbReference type="Rhea" id="RHEA-COMP:10669"/>
        <dbReference type="ChEBI" id="CHEBI:15378"/>
        <dbReference type="ChEBI" id="CHEBI:57856"/>
        <dbReference type="ChEBI" id="CHEBI:59789"/>
        <dbReference type="ChEBI" id="CHEBI:74411"/>
        <dbReference type="ChEBI" id="CHEBI:74449"/>
        <dbReference type="EC" id="2.1.1.266"/>
    </reaction>
</comment>
<dbReference type="GO" id="GO:0003723">
    <property type="term" value="F:RNA binding"/>
    <property type="evidence" value="ECO:0007669"/>
    <property type="project" value="UniProtKB-UniRule"/>
</dbReference>
<dbReference type="InterPro" id="IPR007473">
    <property type="entry name" value="RlmJ"/>
</dbReference>
<dbReference type="EC" id="2.1.1.266" evidence="1"/>
<feature type="binding site" evidence="1">
    <location>
        <position position="115"/>
    </location>
    <ligand>
        <name>S-adenosyl-L-methionine</name>
        <dbReference type="ChEBI" id="CHEBI:59789"/>
    </ligand>
</feature>
<accession>A0A1H5SSS6</accession>
<comment type="function">
    <text evidence="1">Specifically methylates the adenine in position 2030 of 23S rRNA.</text>
</comment>
<dbReference type="PANTHER" id="PTHR37426">
    <property type="entry name" value="RIBOSOMAL RNA LARGE SUBUNIT METHYLTRANSFERASE J"/>
    <property type="match status" value="1"/>
</dbReference>
<protein>
    <recommendedName>
        <fullName evidence="1">Ribosomal RNA large subunit methyltransferase J</fullName>
        <ecNumber evidence="1">2.1.1.266</ecNumber>
    </recommendedName>
    <alternativeName>
        <fullName evidence="1">23S rRNA (adenine(2030)-N6)-methyltransferase</fullName>
    </alternativeName>
    <alternativeName>
        <fullName evidence="1">23S rRNA m6A2030 methyltransferase</fullName>
    </alternativeName>
</protein>
<dbReference type="AlphaFoldDB" id="A0A1H5SSS6"/>
<feature type="binding site" evidence="1">
    <location>
        <position position="158"/>
    </location>
    <ligand>
        <name>S-adenosyl-L-methionine</name>
        <dbReference type="ChEBI" id="CHEBI:59789"/>
    </ligand>
</feature>
<dbReference type="GO" id="GO:0036307">
    <property type="term" value="F:23S rRNA (adenine(2030)-N(6))-methyltransferase activity"/>
    <property type="evidence" value="ECO:0007669"/>
    <property type="project" value="UniProtKB-UniRule"/>
</dbReference>
<keyword evidence="1" id="KW-0694">RNA-binding</keyword>
<reference evidence="2 3" key="1">
    <citation type="submission" date="2016-10" db="EMBL/GenBank/DDBJ databases">
        <authorList>
            <person name="de Groot N.N."/>
        </authorList>
    </citation>
    <scope>NUCLEOTIDE SEQUENCE [LARGE SCALE GENOMIC DNA]</scope>
    <source>
        <strain evidence="2 3">DSM 26915</strain>
    </source>
</reference>
<keyword evidence="1 2" id="KW-0489">Methyltransferase</keyword>